<dbReference type="AlphaFoldDB" id="A0A2T4BIF5"/>
<protein>
    <submittedName>
        <fullName evidence="1">Uncharacterized protein</fullName>
    </submittedName>
</protein>
<reference evidence="2" key="1">
    <citation type="submission" date="2016-07" db="EMBL/GenBank/DDBJ databases">
        <title>Multiple horizontal gene transfer events from other fungi enriched the ability of initially mycotrophic Trichoderma (Ascomycota) to feed on dead plant biomass.</title>
        <authorList>
            <consortium name="DOE Joint Genome Institute"/>
            <person name="Atanasova L."/>
            <person name="Chenthamara K."/>
            <person name="Zhang J."/>
            <person name="Grujic M."/>
            <person name="Henrissat B."/>
            <person name="Kuo A."/>
            <person name="Aerts A."/>
            <person name="Salamov A."/>
            <person name="Lipzen A."/>
            <person name="Labutti K."/>
            <person name="Barry K."/>
            <person name="Miao Y."/>
            <person name="Rahimi M.J."/>
            <person name="Shen Q."/>
            <person name="Grigoriev I.V."/>
            <person name="Kubicek C.P."/>
            <person name="Druzhinina I.S."/>
        </authorList>
    </citation>
    <scope>NUCLEOTIDE SEQUENCE [LARGE SCALE GENOMIC DNA]</scope>
    <source>
        <strain evidence="2">TUCIM 6016</strain>
    </source>
</reference>
<organism evidence="1 2">
    <name type="scientific">Trichoderma citrinoviride</name>
    <dbReference type="NCBI Taxonomy" id="58853"/>
    <lineage>
        <taxon>Eukaryota</taxon>
        <taxon>Fungi</taxon>
        <taxon>Dikarya</taxon>
        <taxon>Ascomycota</taxon>
        <taxon>Pezizomycotina</taxon>
        <taxon>Sordariomycetes</taxon>
        <taxon>Hypocreomycetidae</taxon>
        <taxon>Hypocreales</taxon>
        <taxon>Hypocreaceae</taxon>
        <taxon>Trichoderma</taxon>
    </lineage>
</organism>
<dbReference type="Proteomes" id="UP000241546">
    <property type="component" value="Unassembled WGS sequence"/>
</dbReference>
<dbReference type="PANTHER" id="PTHR36922">
    <property type="entry name" value="BLL2446 PROTEIN"/>
    <property type="match status" value="1"/>
</dbReference>
<dbReference type="OrthoDB" id="3724345at2759"/>
<dbReference type="EMBL" id="KZ680209">
    <property type="protein sequence ID" value="PTB69080.1"/>
    <property type="molecule type" value="Genomic_DNA"/>
</dbReference>
<gene>
    <name evidence="1" type="ORF">BBK36DRAFT_1113045</name>
</gene>
<evidence type="ECO:0000313" key="1">
    <source>
        <dbReference type="EMBL" id="PTB69080.1"/>
    </source>
</evidence>
<dbReference type="InterPro" id="IPR018531">
    <property type="entry name" value="DUF1993"/>
</dbReference>
<dbReference type="Pfam" id="PF09351">
    <property type="entry name" value="DUF1993"/>
    <property type="match status" value="1"/>
</dbReference>
<keyword evidence="2" id="KW-1185">Reference proteome</keyword>
<name>A0A2T4BIF5_9HYPO</name>
<sequence>MSYSLYDATIPLAQNALKALTNILKLGEAAPNGASLLSARIHPDMLPLTFQVKMVTDTTTKLAARLTGTEPHAWEGEIETYADCYARIAKAEEILAAASKDVVNQRQNELVNVGMGSLGTFAMTGGNYANGYVLPNIFFHLSTAYNILRKEGVPLGKKDYLTPFIGDFLTNKV</sequence>
<dbReference type="Gene3D" id="1.20.120.450">
    <property type="entry name" value="dinb family like domain"/>
    <property type="match status" value="1"/>
</dbReference>
<dbReference type="RefSeq" id="XP_024752400.1">
    <property type="nucleotide sequence ID" value="XM_024889867.1"/>
</dbReference>
<accession>A0A2T4BIF5</accession>
<evidence type="ECO:0000313" key="2">
    <source>
        <dbReference type="Proteomes" id="UP000241546"/>
    </source>
</evidence>
<dbReference type="GeneID" id="36597985"/>
<proteinExistence type="predicted"/>
<dbReference type="PANTHER" id="PTHR36922:SF1">
    <property type="entry name" value="DUF1993 DOMAIN-CONTAINING PROTEIN"/>
    <property type="match status" value="1"/>
</dbReference>
<dbReference type="SUPFAM" id="SSF109854">
    <property type="entry name" value="DinB/YfiT-like putative metalloenzymes"/>
    <property type="match status" value="1"/>
</dbReference>
<dbReference type="InterPro" id="IPR034660">
    <property type="entry name" value="DinB/YfiT-like"/>
</dbReference>